<accession>A0A821S7J6</accession>
<sequence>MVGEKPNLLSSIENRRWKMIGHLPCDSNRKAGATRQLLETILEGKIGGRKGRGRPRIAYIVQIKAKAEVVTYQEVKTVTQNRTEWRLIHRQEPGS</sequence>
<reference evidence="1" key="1">
    <citation type="submission" date="2021-02" db="EMBL/GenBank/DDBJ databases">
        <authorList>
            <person name="Steward A R."/>
        </authorList>
    </citation>
    <scope>NUCLEOTIDE SEQUENCE</scope>
</reference>
<proteinExistence type="predicted"/>
<protein>
    <submittedName>
        <fullName evidence="1">Uncharacterized protein</fullName>
    </submittedName>
</protein>
<gene>
    <name evidence="1" type="ORF">PMACD_LOCUS7296</name>
</gene>
<evidence type="ECO:0000313" key="2">
    <source>
        <dbReference type="Proteomes" id="UP000663880"/>
    </source>
</evidence>
<dbReference type="OrthoDB" id="425681at2759"/>
<evidence type="ECO:0000313" key="1">
    <source>
        <dbReference type="EMBL" id="CAF4853853.1"/>
    </source>
</evidence>
<organism evidence="1 2">
    <name type="scientific">Pieris macdunnoughi</name>
    <dbReference type="NCBI Taxonomy" id="345717"/>
    <lineage>
        <taxon>Eukaryota</taxon>
        <taxon>Metazoa</taxon>
        <taxon>Ecdysozoa</taxon>
        <taxon>Arthropoda</taxon>
        <taxon>Hexapoda</taxon>
        <taxon>Insecta</taxon>
        <taxon>Pterygota</taxon>
        <taxon>Neoptera</taxon>
        <taxon>Endopterygota</taxon>
        <taxon>Lepidoptera</taxon>
        <taxon>Glossata</taxon>
        <taxon>Ditrysia</taxon>
        <taxon>Papilionoidea</taxon>
        <taxon>Pieridae</taxon>
        <taxon>Pierinae</taxon>
        <taxon>Pieris</taxon>
    </lineage>
</organism>
<comment type="caution">
    <text evidence="1">The sequence shown here is derived from an EMBL/GenBank/DDBJ whole genome shotgun (WGS) entry which is preliminary data.</text>
</comment>
<name>A0A821S7J6_9NEOP</name>
<dbReference type="Proteomes" id="UP000663880">
    <property type="component" value="Unassembled WGS sequence"/>
</dbReference>
<dbReference type="AlphaFoldDB" id="A0A821S7J6"/>
<keyword evidence="2" id="KW-1185">Reference proteome</keyword>
<dbReference type="EMBL" id="CAJOBZ010000017">
    <property type="protein sequence ID" value="CAF4853853.1"/>
    <property type="molecule type" value="Genomic_DNA"/>
</dbReference>